<proteinExistence type="predicted"/>
<evidence type="ECO:0000256" key="1">
    <source>
        <dbReference type="SAM" id="Phobius"/>
    </source>
</evidence>
<evidence type="ECO:0000313" key="2">
    <source>
        <dbReference type="EMBL" id="GBE89129.1"/>
    </source>
</evidence>
<dbReference type="AlphaFoldDB" id="A0A401H418"/>
<name>A0A401H418_9APHY</name>
<feature type="transmembrane region" description="Helical" evidence="1">
    <location>
        <begin position="6"/>
        <end position="26"/>
    </location>
</feature>
<dbReference type="OrthoDB" id="4218123at2759"/>
<organism evidence="2 3">
    <name type="scientific">Sparassis crispa</name>
    <dbReference type="NCBI Taxonomy" id="139825"/>
    <lineage>
        <taxon>Eukaryota</taxon>
        <taxon>Fungi</taxon>
        <taxon>Dikarya</taxon>
        <taxon>Basidiomycota</taxon>
        <taxon>Agaricomycotina</taxon>
        <taxon>Agaricomycetes</taxon>
        <taxon>Polyporales</taxon>
        <taxon>Sparassidaceae</taxon>
        <taxon>Sparassis</taxon>
    </lineage>
</organism>
<gene>
    <name evidence="2" type="ORF">SCP_1501340</name>
</gene>
<comment type="caution">
    <text evidence="2">The sequence shown here is derived from an EMBL/GenBank/DDBJ whole genome shotgun (WGS) entry which is preliminary data.</text>
</comment>
<evidence type="ECO:0000313" key="3">
    <source>
        <dbReference type="Proteomes" id="UP000287166"/>
    </source>
</evidence>
<dbReference type="RefSeq" id="XP_027620042.1">
    <property type="nucleotide sequence ID" value="XM_027764241.1"/>
</dbReference>
<dbReference type="EMBL" id="BFAD01000015">
    <property type="protein sequence ID" value="GBE89129.1"/>
    <property type="molecule type" value="Genomic_DNA"/>
</dbReference>
<dbReference type="GeneID" id="38786046"/>
<dbReference type="STRING" id="139825.A0A401H418"/>
<sequence>MPYISASIDAFLVATAAVLIPSFYLIRRGRSSFVQPIRPDASYRTLLTLLLVAHSVYIIYFTLIFRPPNIFQRLQIPLTAPPDIVRSVLLGHSGLPANATLPKPLETLLTRISSFDMRTLYVRFGQAVVQDCEHCKTFDEYALFALPRALLEYIRETVILGLLTITGSDRERWRTYTVGALLGAAIIEGYWILTAPIHIPKNGQGVFMWHDNLWLIRQLLFLSLPVLTHNLAPTPATPPPIAGLAAARGVLEQTVNRLASLHYTHGAVMRDPALRAAAEEWWKRQRVEGEWARNDESVRHIAERLGRGFGEAHEGVQEGRLRVAARGAVVGLKAGLVPVVQ</sequence>
<feature type="transmembrane region" description="Helical" evidence="1">
    <location>
        <begin position="46"/>
        <end position="65"/>
    </location>
</feature>
<accession>A0A401H418</accession>
<dbReference type="PANTHER" id="PTHR39470">
    <property type="entry name" value="CHROMOSOME 10, WHOLE GENOME SHOTGUN SEQUENCE"/>
    <property type="match status" value="1"/>
</dbReference>
<dbReference type="InParanoid" id="A0A401H418"/>
<keyword evidence="1" id="KW-0472">Membrane</keyword>
<dbReference type="Proteomes" id="UP000287166">
    <property type="component" value="Unassembled WGS sequence"/>
</dbReference>
<dbReference type="PANTHER" id="PTHR39470:SF1">
    <property type="entry name" value="CHORISMATE SYNTHASE PROTEIN"/>
    <property type="match status" value="1"/>
</dbReference>
<protein>
    <submittedName>
        <fullName evidence="2">Uncharacterized protein</fullName>
    </submittedName>
</protein>
<keyword evidence="3" id="KW-1185">Reference proteome</keyword>
<reference evidence="2 3" key="1">
    <citation type="journal article" date="2018" name="Sci. Rep.">
        <title>Genome sequence of the cauliflower mushroom Sparassis crispa (Hanabiratake) and its association with beneficial usage.</title>
        <authorList>
            <person name="Kiyama R."/>
            <person name="Furutani Y."/>
            <person name="Kawaguchi K."/>
            <person name="Nakanishi T."/>
        </authorList>
    </citation>
    <scope>NUCLEOTIDE SEQUENCE [LARGE SCALE GENOMIC DNA]</scope>
</reference>
<keyword evidence="1" id="KW-0812">Transmembrane</keyword>
<keyword evidence="1" id="KW-1133">Transmembrane helix</keyword>